<organism evidence="2 3">
    <name type="scientific">Apostasia shenzhenica</name>
    <dbReference type="NCBI Taxonomy" id="1088818"/>
    <lineage>
        <taxon>Eukaryota</taxon>
        <taxon>Viridiplantae</taxon>
        <taxon>Streptophyta</taxon>
        <taxon>Embryophyta</taxon>
        <taxon>Tracheophyta</taxon>
        <taxon>Spermatophyta</taxon>
        <taxon>Magnoliopsida</taxon>
        <taxon>Liliopsida</taxon>
        <taxon>Asparagales</taxon>
        <taxon>Orchidaceae</taxon>
        <taxon>Apostasioideae</taxon>
        <taxon>Apostasia</taxon>
    </lineage>
</organism>
<feature type="compositionally biased region" description="Basic and acidic residues" evidence="1">
    <location>
        <begin position="83"/>
        <end position="149"/>
    </location>
</feature>
<protein>
    <submittedName>
        <fullName evidence="2">Uncharacterized protein</fullName>
    </submittedName>
</protein>
<evidence type="ECO:0000313" key="3">
    <source>
        <dbReference type="Proteomes" id="UP000236161"/>
    </source>
</evidence>
<evidence type="ECO:0000313" key="2">
    <source>
        <dbReference type="EMBL" id="PKA50470.1"/>
    </source>
</evidence>
<sequence length="364" mass="41668">MKLKQLIAEILPKKKIATGLKKTQINSLTIFITNYNRYLGATNNTNVTLLKNESQHRMEQLHKDVSEINSPNKWLQKNRTHRQRTELITREQTKEEEGRRRKEKEEEGRRKKEEGRRRNPNEMVRKKKEEEETRRARKKKEEEAQRTKEQNSPPNMQRRRPQKKMEEETLAQLRHRSRHRGRRRRPQRKNEEEILAHKRTKLTIAGEGDGREEDGGRSSRGSHFSEPSSSSSWISIHFLLAMVAADVADGFGSSSVVLPRVSFPPSASFRCLSSRFVEPGRPVPSARRQLAWVSLQGRLVGAAEATSACAVGKGLDPAEAAAWELFTPLHRVLLVALIAISSAESGRSRKISQLQRSVDIRASL</sequence>
<feature type="region of interest" description="Disordered" evidence="1">
    <location>
        <begin position="58"/>
        <end position="230"/>
    </location>
</feature>
<accession>A0A2I0A4K9</accession>
<dbReference type="AlphaFoldDB" id="A0A2I0A4K9"/>
<dbReference type="OrthoDB" id="1894403at2759"/>
<dbReference type="Proteomes" id="UP000236161">
    <property type="component" value="Unassembled WGS sequence"/>
</dbReference>
<dbReference type="PANTHER" id="PTHR35507:SF1">
    <property type="entry name" value="TMF_TATA_BD DOMAIN-CONTAINING PROTEIN"/>
    <property type="match status" value="1"/>
</dbReference>
<gene>
    <name evidence="2" type="ORF">AXF42_Ash013684</name>
</gene>
<feature type="compositionally biased region" description="Low complexity" evidence="1">
    <location>
        <begin position="219"/>
        <end position="230"/>
    </location>
</feature>
<evidence type="ECO:0000256" key="1">
    <source>
        <dbReference type="SAM" id="MobiDB-lite"/>
    </source>
</evidence>
<proteinExistence type="predicted"/>
<dbReference type="EMBL" id="KZ452023">
    <property type="protein sequence ID" value="PKA50470.1"/>
    <property type="molecule type" value="Genomic_DNA"/>
</dbReference>
<reference evidence="2 3" key="1">
    <citation type="journal article" date="2017" name="Nature">
        <title>The Apostasia genome and the evolution of orchids.</title>
        <authorList>
            <person name="Zhang G.Q."/>
            <person name="Liu K.W."/>
            <person name="Li Z."/>
            <person name="Lohaus R."/>
            <person name="Hsiao Y.Y."/>
            <person name="Niu S.C."/>
            <person name="Wang J.Y."/>
            <person name="Lin Y.C."/>
            <person name="Xu Q."/>
            <person name="Chen L.J."/>
            <person name="Yoshida K."/>
            <person name="Fujiwara S."/>
            <person name="Wang Z.W."/>
            <person name="Zhang Y.Q."/>
            <person name="Mitsuda N."/>
            <person name="Wang M."/>
            <person name="Liu G.H."/>
            <person name="Pecoraro L."/>
            <person name="Huang H.X."/>
            <person name="Xiao X.J."/>
            <person name="Lin M."/>
            <person name="Wu X.Y."/>
            <person name="Wu W.L."/>
            <person name="Chen Y.Y."/>
            <person name="Chang S.B."/>
            <person name="Sakamoto S."/>
            <person name="Ohme-Takagi M."/>
            <person name="Yagi M."/>
            <person name="Zeng S.J."/>
            <person name="Shen C.Y."/>
            <person name="Yeh C.M."/>
            <person name="Luo Y.B."/>
            <person name="Tsai W.C."/>
            <person name="Van de Peer Y."/>
            <person name="Liu Z.J."/>
        </authorList>
    </citation>
    <scope>NUCLEOTIDE SEQUENCE [LARGE SCALE GENOMIC DNA]</scope>
    <source>
        <strain evidence="3">cv. Shenzhen</strain>
        <tissue evidence="2">Stem</tissue>
    </source>
</reference>
<keyword evidence="3" id="KW-1185">Reference proteome</keyword>
<feature type="compositionally biased region" description="Basic residues" evidence="1">
    <location>
        <begin position="173"/>
        <end position="187"/>
    </location>
</feature>
<dbReference type="PANTHER" id="PTHR35507">
    <property type="entry name" value="OS09G0488600 PROTEIN"/>
    <property type="match status" value="1"/>
</dbReference>
<name>A0A2I0A4K9_9ASPA</name>